<dbReference type="RefSeq" id="WP_181495116.1">
    <property type="nucleotide sequence ID" value="NZ_CP032152.1"/>
</dbReference>
<keyword evidence="9" id="KW-0460">Magnesium</keyword>
<feature type="domain" description="Poly A polymerase head" evidence="12">
    <location>
        <begin position="23"/>
        <end position="134"/>
    </location>
</feature>
<dbReference type="Pfam" id="PF13735">
    <property type="entry name" value="tRNA_NucTran2_2"/>
    <property type="match status" value="1"/>
</dbReference>
<evidence type="ECO:0000256" key="11">
    <source>
        <dbReference type="RuleBase" id="RU003953"/>
    </source>
</evidence>
<dbReference type="GO" id="GO:0008033">
    <property type="term" value="P:tRNA processing"/>
    <property type="evidence" value="ECO:0007669"/>
    <property type="project" value="UniProtKB-KW"/>
</dbReference>
<feature type="domain" description="tRNA nucleotidyltransferase/poly(A) polymerase RNA and SrmB- binding" evidence="13">
    <location>
        <begin position="161"/>
        <end position="220"/>
    </location>
</feature>
<dbReference type="InterPro" id="IPR002646">
    <property type="entry name" value="PolA_pol_head_dom"/>
</dbReference>
<keyword evidence="7" id="KW-0479">Metal-binding</keyword>
<proteinExistence type="inferred from homology"/>
<dbReference type="InterPro" id="IPR043519">
    <property type="entry name" value="NT_sf"/>
</dbReference>
<evidence type="ECO:0000256" key="4">
    <source>
        <dbReference type="ARBA" id="ARBA00022679"/>
    </source>
</evidence>
<evidence type="ECO:0000259" key="13">
    <source>
        <dbReference type="Pfam" id="PF12627"/>
    </source>
</evidence>
<evidence type="ECO:0000313" key="15">
    <source>
        <dbReference type="EMBL" id="QLL29494.1"/>
    </source>
</evidence>
<evidence type="ECO:0000259" key="14">
    <source>
        <dbReference type="Pfam" id="PF13735"/>
    </source>
</evidence>
<feature type="domain" description="CCA-adding enzyme C-terminal" evidence="14">
    <location>
        <begin position="265"/>
        <end position="411"/>
    </location>
</feature>
<evidence type="ECO:0000256" key="2">
    <source>
        <dbReference type="ARBA" id="ARBA00007265"/>
    </source>
</evidence>
<dbReference type="Gene3D" id="3.30.460.10">
    <property type="entry name" value="Beta Polymerase, domain 2"/>
    <property type="match status" value="1"/>
</dbReference>
<accession>A0A7D6J353</accession>
<evidence type="ECO:0000256" key="9">
    <source>
        <dbReference type="ARBA" id="ARBA00022842"/>
    </source>
</evidence>
<dbReference type="SUPFAM" id="SSF81891">
    <property type="entry name" value="Poly A polymerase C-terminal region-like"/>
    <property type="match status" value="1"/>
</dbReference>
<keyword evidence="8" id="KW-0547">Nucleotide-binding</keyword>
<evidence type="ECO:0000313" key="16">
    <source>
        <dbReference type="Proteomes" id="UP000261812"/>
    </source>
</evidence>
<keyword evidence="16" id="KW-1185">Reference proteome</keyword>
<dbReference type="EMBL" id="CP032152">
    <property type="protein sequence ID" value="QLL29494.1"/>
    <property type="molecule type" value="Genomic_DNA"/>
</dbReference>
<sequence length="426" mass="47117">MVVIQPFDFSRWPIAVSDLPADTYLVGGAVRDALLGRTTLYPDLDFIVPADAIALTKKLADKYKAGLVVLDRQRQIARLVFANTTVDIAQRHGETLLTDLSDRDFRLNAIAYDIHHHHLVDPLGGLLDLQRRQIHYVAPANLAADPLRLLRAYRQAAQLQFTITPETRQVIQTLAPQLRRVAAERVRVELSYLLSAVEGAAQVTLAFRDGVLAVWLPSVTEERITHYHALESTLANFPFPALWPALTTSIAATTAPGEPQRRTLAALAKLTCLVNASDRQAAEELTALTYTTDEIRIVQVLCRLLSHWLVPLEQPLNREQAFYLFRAAGSYFPAFVALALSRGVAKEHLVPLVKAWLDPRNPIAHPPQLVRGADLVEAFQVSPGPRVGELLRAVEAAQARGEISDRPQALAYVAQLLNSSAESRHP</sequence>
<evidence type="ECO:0000256" key="5">
    <source>
        <dbReference type="ARBA" id="ARBA00022694"/>
    </source>
</evidence>
<evidence type="ECO:0000256" key="3">
    <source>
        <dbReference type="ARBA" id="ARBA00022555"/>
    </source>
</evidence>
<dbReference type="Proteomes" id="UP000261812">
    <property type="component" value="Chromosome"/>
</dbReference>
<gene>
    <name evidence="15" type="ORF">D3A95_11500</name>
</gene>
<dbReference type="Gene3D" id="1.10.3090.10">
    <property type="entry name" value="cca-adding enzyme, domain 2"/>
    <property type="match status" value="1"/>
</dbReference>
<comment type="similarity">
    <text evidence="2 11">Belongs to the tRNA nucleotidyltransferase/poly(A) polymerase family.</text>
</comment>
<evidence type="ECO:0000256" key="6">
    <source>
        <dbReference type="ARBA" id="ARBA00022695"/>
    </source>
</evidence>
<name>A0A7D6J353_9CYAN</name>
<keyword evidence="10 11" id="KW-0694">RNA-binding</keyword>
<organism evidence="15 16">
    <name type="scientific">Thermosynechococcus sichuanensis E542</name>
    <dbReference type="NCBI Taxonomy" id="2016101"/>
    <lineage>
        <taxon>Bacteria</taxon>
        <taxon>Bacillati</taxon>
        <taxon>Cyanobacteriota</taxon>
        <taxon>Cyanophyceae</taxon>
        <taxon>Acaryochloridales</taxon>
        <taxon>Thermosynechococcaceae</taxon>
        <taxon>Thermosynechococcus</taxon>
        <taxon>Thermosynechococcus sichuanensis</taxon>
    </lineage>
</organism>
<keyword evidence="5" id="KW-0819">tRNA processing</keyword>
<dbReference type="CDD" id="cd05398">
    <property type="entry name" value="NT_ClassII-CCAase"/>
    <property type="match status" value="1"/>
</dbReference>
<dbReference type="Pfam" id="PF12627">
    <property type="entry name" value="PolyA_pol_RNAbd"/>
    <property type="match status" value="1"/>
</dbReference>
<keyword evidence="6" id="KW-0548">Nucleotidyltransferase</keyword>
<dbReference type="AlphaFoldDB" id="A0A7D6J353"/>
<comment type="cofactor">
    <cofactor evidence="1">
        <name>Mg(2+)</name>
        <dbReference type="ChEBI" id="CHEBI:18420"/>
    </cofactor>
</comment>
<dbReference type="InterPro" id="IPR032810">
    <property type="entry name" value="CCA-adding_enz_C"/>
</dbReference>
<dbReference type="InterPro" id="IPR050124">
    <property type="entry name" value="tRNA_CCA-adding_enzyme"/>
</dbReference>
<evidence type="ECO:0000256" key="10">
    <source>
        <dbReference type="ARBA" id="ARBA00022884"/>
    </source>
</evidence>
<dbReference type="PANTHER" id="PTHR47545">
    <property type="entry name" value="MULTIFUNCTIONAL CCA PROTEIN"/>
    <property type="match status" value="1"/>
</dbReference>
<dbReference type="GO" id="GO:0000166">
    <property type="term" value="F:nucleotide binding"/>
    <property type="evidence" value="ECO:0007669"/>
    <property type="project" value="UniProtKB-KW"/>
</dbReference>
<evidence type="ECO:0000259" key="12">
    <source>
        <dbReference type="Pfam" id="PF01743"/>
    </source>
</evidence>
<evidence type="ECO:0000256" key="1">
    <source>
        <dbReference type="ARBA" id="ARBA00001946"/>
    </source>
</evidence>
<dbReference type="GO" id="GO:0000049">
    <property type="term" value="F:tRNA binding"/>
    <property type="evidence" value="ECO:0007669"/>
    <property type="project" value="UniProtKB-KW"/>
</dbReference>
<evidence type="ECO:0000256" key="8">
    <source>
        <dbReference type="ARBA" id="ARBA00022741"/>
    </source>
</evidence>
<keyword evidence="4 11" id="KW-0808">Transferase</keyword>
<dbReference type="GO" id="GO:0046872">
    <property type="term" value="F:metal ion binding"/>
    <property type="evidence" value="ECO:0007669"/>
    <property type="project" value="UniProtKB-KW"/>
</dbReference>
<dbReference type="GO" id="GO:0016779">
    <property type="term" value="F:nucleotidyltransferase activity"/>
    <property type="evidence" value="ECO:0007669"/>
    <property type="project" value="UniProtKB-KW"/>
</dbReference>
<dbReference type="KEGG" id="tsq:D3A95_11500"/>
<dbReference type="Pfam" id="PF01743">
    <property type="entry name" value="PolyA_pol"/>
    <property type="match status" value="1"/>
</dbReference>
<protein>
    <submittedName>
        <fullName evidence="15">CCA tRNA nucleotidyltransferase</fullName>
    </submittedName>
</protein>
<dbReference type="InterPro" id="IPR032828">
    <property type="entry name" value="PolyA_RNA-bd"/>
</dbReference>
<reference evidence="16" key="1">
    <citation type="submission" date="2018-09" db="EMBL/GenBank/DDBJ databases">
        <title>Complete genome sequence of thermophilic cyanobacteria strain Thermosynechococcus elongatus PKUAC-SCTE542.</title>
        <authorList>
            <person name="Liang Y."/>
            <person name="Tang J."/>
            <person name="Daroch M."/>
        </authorList>
    </citation>
    <scope>NUCLEOTIDE SEQUENCE [LARGE SCALE GENOMIC DNA]</scope>
    <source>
        <strain evidence="16">E542</strain>
    </source>
</reference>
<dbReference type="SUPFAM" id="SSF81301">
    <property type="entry name" value="Nucleotidyltransferase"/>
    <property type="match status" value="1"/>
</dbReference>
<keyword evidence="3" id="KW-0820">tRNA-binding</keyword>
<dbReference type="PANTHER" id="PTHR47545:SF2">
    <property type="entry name" value="CC-ADDING TRNA NUCLEOTIDYLTRANSFERASE"/>
    <property type="match status" value="1"/>
</dbReference>
<evidence type="ECO:0000256" key="7">
    <source>
        <dbReference type="ARBA" id="ARBA00022723"/>
    </source>
</evidence>